<comment type="caution">
    <text evidence="3">The sequence shown here is derived from an EMBL/GenBank/DDBJ whole genome shotgun (WGS) entry which is preliminary data.</text>
</comment>
<dbReference type="Gene3D" id="3.30.70.270">
    <property type="match status" value="1"/>
</dbReference>
<dbReference type="InterPro" id="IPR029787">
    <property type="entry name" value="Nucleotide_cyclase"/>
</dbReference>
<accession>A0A4Z0GZT9</accession>
<dbReference type="PANTHER" id="PTHR46663:SF2">
    <property type="entry name" value="GGDEF DOMAIN-CONTAINING PROTEIN"/>
    <property type="match status" value="1"/>
</dbReference>
<dbReference type="RefSeq" id="WP_135327735.1">
    <property type="nucleotide sequence ID" value="NZ_SRJC01000002.1"/>
</dbReference>
<dbReference type="SMART" id="SM00267">
    <property type="entry name" value="GGDEF"/>
    <property type="match status" value="1"/>
</dbReference>
<evidence type="ECO:0000313" key="4">
    <source>
        <dbReference type="Proteomes" id="UP000297982"/>
    </source>
</evidence>
<name>A0A4Z0GZT9_9BACI</name>
<dbReference type="InterPro" id="IPR000160">
    <property type="entry name" value="GGDEF_dom"/>
</dbReference>
<dbReference type="CDD" id="cd00130">
    <property type="entry name" value="PAS"/>
    <property type="match status" value="1"/>
</dbReference>
<keyword evidence="4" id="KW-1185">Reference proteome</keyword>
<dbReference type="GO" id="GO:0006355">
    <property type="term" value="P:regulation of DNA-templated transcription"/>
    <property type="evidence" value="ECO:0007669"/>
    <property type="project" value="InterPro"/>
</dbReference>
<dbReference type="NCBIfam" id="TIGR00254">
    <property type="entry name" value="GGDEF"/>
    <property type="match status" value="1"/>
</dbReference>
<dbReference type="SUPFAM" id="SSF55073">
    <property type="entry name" value="Nucleotide cyclase"/>
    <property type="match status" value="1"/>
</dbReference>
<dbReference type="Pfam" id="PF00990">
    <property type="entry name" value="GGDEF"/>
    <property type="match status" value="1"/>
</dbReference>
<dbReference type="CDD" id="cd01949">
    <property type="entry name" value="GGDEF"/>
    <property type="match status" value="1"/>
</dbReference>
<dbReference type="PROSITE" id="PS50112">
    <property type="entry name" value="PAS"/>
    <property type="match status" value="1"/>
</dbReference>
<dbReference type="NCBIfam" id="TIGR00229">
    <property type="entry name" value="sensory_box"/>
    <property type="match status" value="1"/>
</dbReference>
<dbReference type="InterPro" id="IPR052163">
    <property type="entry name" value="DGC-Regulatory_Protein"/>
</dbReference>
<dbReference type="Gene3D" id="3.30.450.20">
    <property type="entry name" value="PAS domain"/>
    <property type="match status" value="1"/>
</dbReference>
<evidence type="ECO:0000313" key="3">
    <source>
        <dbReference type="EMBL" id="TGB02790.1"/>
    </source>
</evidence>
<dbReference type="PANTHER" id="PTHR46663">
    <property type="entry name" value="DIGUANYLATE CYCLASE DGCT-RELATED"/>
    <property type="match status" value="1"/>
</dbReference>
<dbReference type="InterPro" id="IPR035965">
    <property type="entry name" value="PAS-like_dom_sf"/>
</dbReference>
<dbReference type="AlphaFoldDB" id="A0A4Z0GZT9"/>
<dbReference type="EMBL" id="SRJC01000002">
    <property type="protein sequence ID" value="TGB02790.1"/>
    <property type="molecule type" value="Genomic_DNA"/>
</dbReference>
<dbReference type="InterPro" id="IPR000014">
    <property type="entry name" value="PAS"/>
</dbReference>
<dbReference type="InterPro" id="IPR013767">
    <property type="entry name" value="PAS_fold"/>
</dbReference>
<feature type="domain" description="GGDEF" evidence="2">
    <location>
        <begin position="272"/>
        <end position="405"/>
    </location>
</feature>
<dbReference type="FunFam" id="3.30.70.270:FF:000001">
    <property type="entry name" value="Diguanylate cyclase domain protein"/>
    <property type="match status" value="1"/>
</dbReference>
<feature type="domain" description="PAS" evidence="1">
    <location>
        <begin position="114"/>
        <end position="185"/>
    </location>
</feature>
<proteinExistence type="predicted"/>
<dbReference type="Pfam" id="PF00989">
    <property type="entry name" value="PAS"/>
    <property type="match status" value="1"/>
</dbReference>
<organism evidence="3 4">
    <name type="scientific">Halobacillus salinus</name>
    <dbReference type="NCBI Taxonomy" id="192814"/>
    <lineage>
        <taxon>Bacteria</taxon>
        <taxon>Bacillati</taxon>
        <taxon>Bacillota</taxon>
        <taxon>Bacilli</taxon>
        <taxon>Bacillales</taxon>
        <taxon>Bacillaceae</taxon>
        <taxon>Halobacillus</taxon>
    </lineage>
</organism>
<reference evidence="3 4" key="1">
    <citation type="journal article" date="2003" name="Int. J. Syst. Evol. Microbiol.">
        <title>Halobacillus salinus sp. nov., isolated from a salt lake on the coast of the East Sea in Korea.</title>
        <authorList>
            <person name="Yoon J.H."/>
            <person name="Kang K.H."/>
            <person name="Park Y.H."/>
        </authorList>
    </citation>
    <scope>NUCLEOTIDE SEQUENCE [LARGE SCALE GENOMIC DNA]</scope>
    <source>
        <strain evidence="3 4">HSL-3</strain>
    </source>
</reference>
<dbReference type="SMART" id="SM00091">
    <property type="entry name" value="PAS"/>
    <property type="match status" value="1"/>
</dbReference>
<dbReference type="InterPro" id="IPR043128">
    <property type="entry name" value="Rev_trsase/Diguanyl_cyclase"/>
</dbReference>
<dbReference type="SUPFAM" id="SSF55785">
    <property type="entry name" value="PYP-like sensor domain (PAS domain)"/>
    <property type="match status" value="1"/>
</dbReference>
<evidence type="ECO:0000259" key="1">
    <source>
        <dbReference type="PROSITE" id="PS50112"/>
    </source>
</evidence>
<dbReference type="Proteomes" id="UP000297982">
    <property type="component" value="Unassembled WGS sequence"/>
</dbReference>
<sequence length="406" mass="46125">MQGIAHLLNTPSLLEEWLHAVDLPIGIVEQEEHFYTYTYMNKTMQRVTSRSAGLLITGVHNETEASMLEEGLHKALQTGCFEHATPPFLFKIYAIPTTGSFLIQFQRDGLRKQKLENYESIVHNSLDSIFIHDKNGHIVYLNPAAVTLLGAKNTSECLGRSVRGLIQDEPESDVQKRLRLILESKWSKTAPIERKIKRVDGEVIEVELTGSKVTFDGKPAVQTVCRNISERRRKQSRLEEMAYYDQLTQVSNRRYFFEQLKSELEACEEADTILSVLFIDLDNFKDINDQHGHHVGDDVLIIFTKRVKQMLRETDTFSRLGGDEFVVLLTNLHSTNAPEQVAERMIERITQPIVVGGKELHISVSIGIAMYPGHGTTRDNLLTKADQALYEAKNNGRKCVSVYHQS</sequence>
<gene>
    <name evidence="3" type="ORF">E4663_11580</name>
</gene>
<evidence type="ECO:0000259" key="2">
    <source>
        <dbReference type="PROSITE" id="PS50887"/>
    </source>
</evidence>
<dbReference type="STRING" id="192814.GCA_900166575_02870"/>
<protein>
    <submittedName>
        <fullName evidence="3">Sensor domain-containing diguanylate cyclase</fullName>
    </submittedName>
</protein>
<dbReference type="PROSITE" id="PS50887">
    <property type="entry name" value="GGDEF"/>
    <property type="match status" value="1"/>
</dbReference>